<dbReference type="EMBL" id="CP129013">
    <property type="protein sequence ID" value="WLR43214.1"/>
    <property type="molecule type" value="Genomic_DNA"/>
</dbReference>
<dbReference type="CDD" id="cd00657">
    <property type="entry name" value="Ferritin_like"/>
    <property type="match status" value="1"/>
</dbReference>
<evidence type="ECO:0000259" key="5">
    <source>
        <dbReference type="PROSITE" id="PS50905"/>
    </source>
</evidence>
<evidence type="ECO:0000256" key="2">
    <source>
        <dbReference type="ARBA" id="ARBA00022617"/>
    </source>
</evidence>
<organism evidence="6 7">
    <name type="scientific">Bacillus carboniphilus</name>
    <dbReference type="NCBI Taxonomy" id="86663"/>
    <lineage>
        <taxon>Bacteria</taxon>
        <taxon>Bacillati</taxon>
        <taxon>Bacillota</taxon>
        <taxon>Bacilli</taxon>
        <taxon>Bacillales</taxon>
        <taxon>Bacillaceae</taxon>
        <taxon>Bacillus</taxon>
    </lineage>
</organism>
<keyword evidence="2" id="KW-0349">Heme</keyword>
<keyword evidence="7" id="KW-1185">Reference proteome</keyword>
<gene>
    <name evidence="6" type="ORF">LC087_03180</name>
</gene>
<keyword evidence="3" id="KW-0479">Metal-binding</keyword>
<keyword evidence="1" id="KW-0409">Iron storage</keyword>
<dbReference type="SUPFAM" id="SSF47240">
    <property type="entry name" value="Ferritin-like"/>
    <property type="match status" value="1"/>
</dbReference>
<dbReference type="PROSITE" id="PS50905">
    <property type="entry name" value="FERRITIN_LIKE"/>
    <property type="match status" value="1"/>
</dbReference>
<feature type="domain" description="Ferritin-like diiron" evidence="5">
    <location>
        <begin position="4"/>
        <end position="147"/>
    </location>
</feature>
<keyword evidence="4" id="KW-0408">Iron</keyword>
<dbReference type="InterPro" id="IPR012347">
    <property type="entry name" value="Ferritin-like"/>
</dbReference>
<evidence type="ECO:0000256" key="1">
    <source>
        <dbReference type="ARBA" id="ARBA00022434"/>
    </source>
</evidence>
<proteinExistence type="predicted"/>
<dbReference type="InterPro" id="IPR008331">
    <property type="entry name" value="Ferritin_DPS_dom"/>
</dbReference>
<evidence type="ECO:0000256" key="4">
    <source>
        <dbReference type="ARBA" id="ARBA00023004"/>
    </source>
</evidence>
<reference evidence="6 7" key="1">
    <citation type="submission" date="2023-06" db="EMBL/GenBank/DDBJ databases">
        <title>Five Gram-positive bacteria isolated from mangrove sediments in Shenzhen, Guangdong, China.</title>
        <authorList>
            <person name="Yu S."/>
            <person name="Zheng W."/>
            <person name="Huang Y."/>
        </authorList>
    </citation>
    <scope>NUCLEOTIDE SEQUENCE [LARGE SCALE GENOMIC DNA]</scope>
    <source>
        <strain evidence="6 7">SaN35-3</strain>
    </source>
</reference>
<name>A0ABY9JWN4_9BACI</name>
<dbReference type="InterPro" id="IPR009078">
    <property type="entry name" value="Ferritin-like_SF"/>
</dbReference>
<dbReference type="RefSeq" id="WP_226539047.1">
    <property type="nucleotide sequence ID" value="NZ_CP129013.1"/>
</dbReference>
<dbReference type="PRINTS" id="PR00601">
    <property type="entry name" value="BACFERRITIN"/>
</dbReference>
<dbReference type="InterPro" id="IPR002024">
    <property type="entry name" value="Bacterioferritin"/>
</dbReference>
<evidence type="ECO:0000256" key="3">
    <source>
        <dbReference type="ARBA" id="ARBA00022723"/>
    </source>
</evidence>
<evidence type="ECO:0000313" key="6">
    <source>
        <dbReference type="EMBL" id="WLR43214.1"/>
    </source>
</evidence>
<accession>A0ABY9JWN4</accession>
<dbReference type="PANTHER" id="PTHR30295:SF0">
    <property type="entry name" value="BACTERIOFERRITIN"/>
    <property type="match status" value="1"/>
</dbReference>
<dbReference type="Proteomes" id="UP001197974">
    <property type="component" value="Chromosome"/>
</dbReference>
<sequence>MQNKAGIEQVVYGLNIDLAWEYAAAVQYAQHANMLKGAAYFTIAEELNEHAKDEFGHAIILNELIQYLGGIPMTQVAPVSTSLDNIDMLRQDLQGEYDAIHRYLQRINQLESLGMYDSSEKIREIATQEQEHAIDLEMALGIEKTIIPAPTLSFDSN</sequence>
<dbReference type="InterPro" id="IPR009040">
    <property type="entry name" value="Ferritin-like_diiron"/>
</dbReference>
<evidence type="ECO:0000313" key="7">
    <source>
        <dbReference type="Proteomes" id="UP001197974"/>
    </source>
</evidence>
<protein>
    <submittedName>
        <fullName evidence="6">Ferritin-like domain-containing protein</fullName>
    </submittedName>
</protein>
<dbReference type="PANTHER" id="PTHR30295">
    <property type="entry name" value="BACTERIOFERRITIN"/>
    <property type="match status" value="1"/>
</dbReference>
<dbReference type="Pfam" id="PF00210">
    <property type="entry name" value="Ferritin"/>
    <property type="match status" value="1"/>
</dbReference>
<dbReference type="Gene3D" id="1.20.1260.10">
    <property type="match status" value="1"/>
</dbReference>